<evidence type="ECO:0000256" key="7">
    <source>
        <dbReference type="SAM" id="Phobius"/>
    </source>
</evidence>
<keyword evidence="5 7" id="KW-1133">Transmembrane helix</keyword>
<feature type="transmembrane region" description="Helical" evidence="7">
    <location>
        <begin position="72"/>
        <end position="91"/>
    </location>
</feature>
<keyword evidence="9" id="KW-1185">Reference proteome</keyword>
<feature type="transmembrane region" description="Helical" evidence="7">
    <location>
        <begin position="17"/>
        <end position="37"/>
    </location>
</feature>
<dbReference type="GO" id="GO:0005886">
    <property type="term" value="C:plasma membrane"/>
    <property type="evidence" value="ECO:0007669"/>
    <property type="project" value="UniProtKB-SubCell"/>
</dbReference>
<dbReference type="EMBL" id="VAUV01000009">
    <property type="protein sequence ID" value="TLD70314.1"/>
    <property type="molecule type" value="Genomic_DNA"/>
</dbReference>
<feature type="transmembrane region" description="Helical" evidence="7">
    <location>
        <begin position="96"/>
        <end position="113"/>
    </location>
</feature>
<evidence type="ECO:0000256" key="4">
    <source>
        <dbReference type="ARBA" id="ARBA00022692"/>
    </source>
</evidence>
<comment type="subcellular location">
    <subcellularLocation>
        <location evidence="1">Cell membrane</location>
        <topology evidence="1">Multi-pass membrane protein</topology>
    </subcellularLocation>
</comment>
<dbReference type="PANTHER" id="PTHR33452:SF1">
    <property type="entry name" value="INNER MEMBRANE PROTEIN YPHA-RELATED"/>
    <property type="match status" value="1"/>
</dbReference>
<evidence type="ECO:0000313" key="9">
    <source>
        <dbReference type="Proteomes" id="UP000306196"/>
    </source>
</evidence>
<dbReference type="PANTHER" id="PTHR33452">
    <property type="entry name" value="OXIDOREDUCTASE CATD-RELATED"/>
    <property type="match status" value="1"/>
</dbReference>
<organism evidence="8 9">
    <name type="scientific">Phragmitibacter flavus</name>
    <dbReference type="NCBI Taxonomy" id="2576071"/>
    <lineage>
        <taxon>Bacteria</taxon>
        <taxon>Pseudomonadati</taxon>
        <taxon>Verrucomicrobiota</taxon>
        <taxon>Verrucomicrobiia</taxon>
        <taxon>Verrucomicrobiales</taxon>
        <taxon>Verrucomicrobiaceae</taxon>
        <taxon>Phragmitibacter</taxon>
    </lineage>
</organism>
<gene>
    <name evidence="8" type="ORF">FEM03_14115</name>
</gene>
<dbReference type="Pfam" id="PF07681">
    <property type="entry name" value="DoxX"/>
    <property type="match status" value="1"/>
</dbReference>
<reference evidence="8 9" key="1">
    <citation type="submission" date="2019-05" db="EMBL/GenBank/DDBJ databases">
        <title>Verrucobacter flavum gen. nov., sp. nov. a new member of the family Verrucomicrobiaceae.</title>
        <authorList>
            <person name="Szuroczki S."/>
            <person name="Abbaszade G."/>
            <person name="Szabo A."/>
            <person name="Felfoldi T."/>
            <person name="Schumann P."/>
            <person name="Boka K."/>
            <person name="Keki Z."/>
            <person name="Toumi M."/>
            <person name="Toth E."/>
        </authorList>
    </citation>
    <scope>NUCLEOTIDE SEQUENCE [LARGE SCALE GENOMIC DNA]</scope>
    <source>
        <strain evidence="8 9">MG-N-17</strain>
    </source>
</reference>
<comment type="caution">
    <text evidence="8">The sequence shown here is derived from an EMBL/GenBank/DDBJ whole genome shotgun (WGS) entry which is preliminary data.</text>
</comment>
<feature type="transmembrane region" description="Helical" evidence="7">
    <location>
        <begin position="125"/>
        <end position="149"/>
    </location>
</feature>
<keyword evidence="4 7" id="KW-0812">Transmembrane</keyword>
<dbReference type="OrthoDB" id="191923at2"/>
<evidence type="ECO:0000256" key="5">
    <source>
        <dbReference type="ARBA" id="ARBA00022989"/>
    </source>
</evidence>
<evidence type="ECO:0000313" key="8">
    <source>
        <dbReference type="EMBL" id="TLD70314.1"/>
    </source>
</evidence>
<name>A0A5R8KDC3_9BACT</name>
<dbReference type="RefSeq" id="WP_138086913.1">
    <property type="nucleotide sequence ID" value="NZ_VAUV01000009.1"/>
</dbReference>
<dbReference type="Proteomes" id="UP000306196">
    <property type="component" value="Unassembled WGS sequence"/>
</dbReference>
<accession>A0A5R8KDC3</accession>
<evidence type="ECO:0000256" key="1">
    <source>
        <dbReference type="ARBA" id="ARBA00004651"/>
    </source>
</evidence>
<evidence type="ECO:0000256" key="3">
    <source>
        <dbReference type="ARBA" id="ARBA00022475"/>
    </source>
</evidence>
<dbReference type="InterPro" id="IPR032808">
    <property type="entry name" value="DoxX"/>
</dbReference>
<comment type="similarity">
    <text evidence="2">Belongs to the DoxX family.</text>
</comment>
<sequence length="160" mass="17599">MPSNFDRYSPPRNESSLAASLGLFLLRFGAGFVLFYVEGWNFAIRVWQHLWHGAPWGFIDTIANASLPLPKILAVVMAVVIVLSSVSWMLGFVTRFASVILLPVMALAVLISNRTGISTPTAEAAALYFFIALCLLISGPGWCSLDALFKMRRGKKSIYV</sequence>
<proteinExistence type="inferred from homology"/>
<evidence type="ECO:0000256" key="6">
    <source>
        <dbReference type="ARBA" id="ARBA00023136"/>
    </source>
</evidence>
<keyword evidence="6 7" id="KW-0472">Membrane</keyword>
<dbReference type="AlphaFoldDB" id="A0A5R8KDC3"/>
<keyword evidence="3" id="KW-1003">Cell membrane</keyword>
<evidence type="ECO:0000256" key="2">
    <source>
        <dbReference type="ARBA" id="ARBA00006679"/>
    </source>
</evidence>
<protein>
    <submittedName>
        <fullName evidence="8">DoxX family protein</fullName>
    </submittedName>
</protein>
<dbReference type="InterPro" id="IPR051907">
    <property type="entry name" value="DoxX-like_oxidoreductase"/>
</dbReference>